<feature type="transmembrane region" description="Helical" evidence="7">
    <location>
        <begin position="470"/>
        <end position="492"/>
    </location>
</feature>
<dbReference type="RefSeq" id="WP_185796845.1">
    <property type="nucleotide sequence ID" value="NZ_JACLQD010000002.1"/>
</dbReference>
<feature type="transmembrane region" description="Helical" evidence="7">
    <location>
        <begin position="298"/>
        <end position="324"/>
    </location>
</feature>
<evidence type="ECO:0000259" key="8">
    <source>
        <dbReference type="PROSITE" id="PS50928"/>
    </source>
</evidence>
<feature type="transmembrane region" description="Helical" evidence="7">
    <location>
        <begin position="421"/>
        <end position="449"/>
    </location>
</feature>
<name>A0A842I5W2_9RHOB</name>
<feature type="transmembrane region" description="Helical" evidence="7">
    <location>
        <begin position="248"/>
        <end position="267"/>
    </location>
</feature>
<dbReference type="GO" id="GO:0005886">
    <property type="term" value="C:plasma membrane"/>
    <property type="evidence" value="ECO:0007669"/>
    <property type="project" value="UniProtKB-SubCell"/>
</dbReference>
<evidence type="ECO:0000256" key="4">
    <source>
        <dbReference type="ARBA" id="ARBA00022692"/>
    </source>
</evidence>
<protein>
    <submittedName>
        <fullName evidence="9">Iron ABC transporter permease</fullName>
    </submittedName>
</protein>
<reference evidence="9 10" key="1">
    <citation type="journal article" date="2017" name="Int. J. Syst. Evol. Microbiol.">
        <title>Gemmobacter straminiformis sp. nov., isolated from an artificial fountain.</title>
        <authorList>
            <person name="Kang J.Y."/>
            <person name="Kim M.J."/>
            <person name="Chun J."/>
            <person name="Son K.P."/>
            <person name="Jahng K.Y."/>
        </authorList>
    </citation>
    <scope>NUCLEOTIDE SEQUENCE [LARGE SCALE GENOMIC DNA]</scope>
    <source>
        <strain evidence="9 10">CAM-8</strain>
    </source>
</reference>
<feature type="domain" description="ABC transmembrane type-1" evidence="8">
    <location>
        <begin position="62"/>
        <end position="270"/>
    </location>
</feature>
<feature type="transmembrane region" description="Helical" evidence="7">
    <location>
        <begin position="63"/>
        <end position="90"/>
    </location>
</feature>
<dbReference type="Proteomes" id="UP000555411">
    <property type="component" value="Unassembled WGS sequence"/>
</dbReference>
<dbReference type="FunFam" id="1.10.3720.10:FF:000088">
    <property type="entry name" value="Iron(III) ABC transporter, permease protein"/>
    <property type="match status" value="1"/>
</dbReference>
<dbReference type="CDD" id="cd06261">
    <property type="entry name" value="TM_PBP2"/>
    <property type="match status" value="2"/>
</dbReference>
<keyword evidence="10" id="KW-1185">Reference proteome</keyword>
<feature type="transmembrane region" description="Helical" evidence="7">
    <location>
        <begin position="528"/>
        <end position="547"/>
    </location>
</feature>
<feature type="transmembrane region" description="Helical" evidence="7">
    <location>
        <begin position="344"/>
        <end position="363"/>
    </location>
</feature>
<evidence type="ECO:0000313" key="10">
    <source>
        <dbReference type="Proteomes" id="UP000555411"/>
    </source>
</evidence>
<dbReference type="Pfam" id="PF00528">
    <property type="entry name" value="BPD_transp_1"/>
    <property type="match status" value="1"/>
</dbReference>
<feature type="transmembrane region" description="Helical" evidence="7">
    <location>
        <begin position="195"/>
        <end position="217"/>
    </location>
</feature>
<dbReference type="GO" id="GO:0055085">
    <property type="term" value="P:transmembrane transport"/>
    <property type="evidence" value="ECO:0007669"/>
    <property type="project" value="InterPro"/>
</dbReference>
<keyword evidence="5 7" id="KW-1133">Transmembrane helix</keyword>
<dbReference type="EMBL" id="JACLQD010000002">
    <property type="protein sequence ID" value="MBC2835220.1"/>
    <property type="molecule type" value="Genomic_DNA"/>
</dbReference>
<comment type="caution">
    <text evidence="9">The sequence shown here is derived from an EMBL/GenBank/DDBJ whole genome shotgun (WGS) entry which is preliminary data.</text>
</comment>
<evidence type="ECO:0000313" key="9">
    <source>
        <dbReference type="EMBL" id="MBC2835220.1"/>
    </source>
</evidence>
<evidence type="ECO:0000256" key="1">
    <source>
        <dbReference type="ARBA" id="ARBA00004651"/>
    </source>
</evidence>
<keyword evidence="2 7" id="KW-0813">Transport</keyword>
<sequence length="551" mass="57989">MSDQNTQVRGAWQGVRLDGWSLGAALIAIVVLAPMVAVVWIAFHPTENIWPHLLATVLPRYFTTTLTMMLGVGVLTAAIGTGAAWLVVMYRFPGRGWLDHALLFPLAIPAYVGAFALVDFLQYAGPVQTGLRAAMGWQTARDYWFPEVRSEGFAILVLAFAFYPYVYLLARAAFREQSGCSYEVARALGAGPWGLFLRVGLPLARPAVATGVALVLMETVADYGTVTYFGVQTLTTGVFSTWLNGNNAGGAAQIAGVMLVLIFLLVATERISRRRARFHRQSRASRPVAPLALEGGQAWLATGLCLLPFGLGFVLPVAVMLVHAFAAPGVWLAPGLGEALGNTLFVGGVAALVTVGAAVFLVYGVRMAGRGLARVVLPLTTLGYAAPGAVLAVGILIPLAALDNRVADAVLALTGHDPGLIMTGTSGALILAYAVRFFGIAQGAVDAAFGRVSPSLPMAARSLGRSAGGALRAVYLPLMRGSVATALLVVFVDCVKELPATLLLRPFNYNTLATRVFELASLERLSEAAPAALMVMAVGLCAVALLARANR</sequence>
<gene>
    <name evidence="9" type="ORF">H7F16_06850</name>
</gene>
<feature type="transmembrane region" description="Helical" evidence="7">
    <location>
        <begin position="102"/>
        <end position="125"/>
    </location>
</feature>
<dbReference type="Gene3D" id="1.10.3720.10">
    <property type="entry name" value="MetI-like"/>
    <property type="match status" value="2"/>
</dbReference>
<evidence type="ECO:0000256" key="7">
    <source>
        <dbReference type="RuleBase" id="RU363032"/>
    </source>
</evidence>
<feature type="domain" description="ABC transmembrane type-1" evidence="8">
    <location>
        <begin position="340"/>
        <end position="546"/>
    </location>
</feature>
<evidence type="ECO:0000256" key="2">
    <source>
        <dbReference type="ARBA" id="ARBA00022448"/>
    </source>
</evidence>
<evidence type="ECO:0000256" key="5">
    <source>
        <dbReference type="ARBA" id="ARBA00022989"/>
    </source>
</evidence>
<feature type="transmembrane region" description="Helical" evidence="7">
    <location>
        <begin position="20"/>
        <end position="43"/>
    </location>
</feature>
<feature type="transmembrane region" description="Helical" evidence="7">
    <location>
        <begin position="153"/>
        <end position="174"/>
    </location>
</feature>
<comment type="subcellular location">
    <subcellularLocation>
        <location evidence="1 7">Cell membrane</location>
        <topology evidence="1 7">Multi-pass membrane protein</topology>
    </subcellularLocation>
</comment>
<evidence type="ECO:0000256" key="3">
    <source>
        <dbReference type="ARBA" id="ARBA00022475"/>
    </source>
</evidence>
<dbReference type="SUPFAM" id="SSF161098">
    <property type="entry name" value="MetI-like"/>
    <property type="match status" value="2"/>
</dbReference>
<keyword evidence="3" id="KW-1003">Cell membrane</keyword>
<accession>A0A842I5W2</accession>
<dbReference type="InterPro" id="IPR035906">
    <property type="entry name" value="MetI-like_sf"/>
</dbReference>
<keyword evidence="6 7" id="KW-0472">Membrane</keyword>
<dbReference type="PROSITE" id="PS50928">
    <property type="entry name" value="ABC_TM1"/>
    <property type="match status" value="2"/>
</dbReference>
<organism evidence="9 10">
    <name type="scientific">Paragemmobacter straminiformis</name>
    <dbReference type="NCBI Taxonomy" id="2045119"/>
    <lineage>
        <taxon>Bacteria</taxon>
        <taxon>Pseudomonadati</taxon>
        <taxon>Pseudomonadota</taxon>
        <taxon>Alphaproteobacteria</taxon>
        <taxon>Rhodobacterales</taxon>
        <taxon>Paracoccaceae</taxon>
        <taxon>Paragemmobacter</taxon>
    </lineage>
</organism>
<keyword evidence="4 7" id="KW-0812">Transmembrane</keyword>
<feature type="transmembrane region" description="Helical" evidence="7">
    <location>
        <begin position="375"/>
        <end position="401"/>
    </location>
</feature>
<dbReference type="AlphaFoldDB" id="A0A842I5W2"/>
<dbReference type="PANTHER" id="PTHR30183">
    <property type="entry name" value="MOLYBDENUM TRANSPORT SYSTEM PERMEASE PROTEIN MODB"/>
    <property type="match status" value="1"/>
</dbReference>
<comment type="similarity">
    <text evidence="7">Belongs to the binding-protein-dependent transport system permease family.</text>
</comment>
<dbReference type="PANTHER" id="PTHR30183:SF2">
    <property type="entry name" value="IRON UTILIZATION PROTEIN"/>
    <property type="match status" value="1"/>
</dbReference>
<dbReference type="InterPro" id="IPR000515">
    <property type="entry name" value="MetI-like"/>
</dbReference>
<evidence type="ECO:0000256" key="6">
    <source>
        <dbReference type="ARBA" id="ARBA00023136"/>
    </source>
</evidence>
<proteinExistence type="inferred from homology"/>